<dbReference type="Gene3D" id="1.10.1740.10">
    <property type="match status" value="1"/>
</dbReference>
<protein>
    <submittedName>
        <fullName evidence="8">RNA polymerase sigma24 factor</fullName>
    </submittedName>
</protein>
<dbReference type="SUPFAM" id="SSF54427">
    <property type="entry name" value="NTF2-like"/>
    <property type="match status" value="1"/>
</dbReference>
<dbReference type="RefSeq" id="WP_261962895.1">
    <property type="nucleotide sequence ID" value="NZ_BAAAXA010000003.1"/>
</dbReference>
<feature type="domain" description="RNA polymerase sigma-70 region 2" evidence="6">
    <location>
        <begin position="7"/>
        <end position="69"/>
    </location>
</feature>
<keyword evidence="4" id="KW-0731">Sigma factor</keyword>
<dbReference type="EMBL" id="BSFP01000027">
    <property type="protein sequence ID" value="GLL02913.1"/>
    <property type="molecule type" value="Genomic_DNA"/>
</dbReference>
<dbReference type="InterPro" id="IPR052704">
    <property type="entry name" value="ECF_Sigma-70_Domain"/>
</dbReference>
<dbReference type="PANTHER" id="PTHR30173">
    <property type="entry name" value="SIGMA 19 FACTOR"/>
    <property type="match status" value="1"/>
</dbReference>
<dbReference type="Proteomes" id="UP001143480">
    <property type="component" value="Unassembled WGS sequence"/>
</dbReference>
<evidence type="ECO:0000256" key="2">
    <source>
        <dbReference type="ARBA" id="ARBA00011344"/>
    </source>
</evidence>
<evidence type="ECO:0000259" key="6">
    <source>
        <dbReference type="Pfam" id="PF04542"/>
    </source>
</evidence>
<dbReference type="InterPro" id="IPR013325">
    <property type="entry name" value="RNA_pol_sigma_r2"/>
</dbReference>
<proteinExistence type="inferred from homology"/>
<dbReference type="Pfam" id="PF08281">
    <property type="entry name" value="Sigma70_r4_2"/>
    <property type="match status" value="1"/>
</dbReference>
<dbReference type="AlphaFoldDB" id="A0A9W6KKN0"/>
<dbReference type="InterPro" id="IPR013324">
    <property type="entry name" value="RNA_pol_sigma_r3/r4-like"/>
</dbReference>
<feature type="domain" description="RNA polymerase sigma factor 70 region 4 type 2" evidence="7">
    <location>
        <begin position="103"/>
        <end position="153"/>
    </location>
</feature>
<dbReference type="GO" id="GO:0003677">
    <property type="term" value="F:DNA binding"/>
    <property type="evidence" value="ECO:0007669"/>
    <property type="project" value="InterPro"/>
</dbReference>
<evidence type="ECO:0000256" key="4">
    <source>
        <dbReference type="ARBA" id="ARBA00023082"/>
    </source>
</evidence>
<dbReference type="InterPro" id="IPR014284">
    <property type="entry name" value="RNA_pol_sigma-70_dom"/>
</dbReference>
<sequence length="307" mass="33225">MGSDDFTPHRRRLLDVAYRILGAVTDAEDVVQEAWLRWSAADRSEVANPQAFLVTVTTRLAIDRLRQVRARREAYPGPWLPELISTRPDPAGRAELAESVELALLVVLETLSPLERAAFVLHEAFGFSHADIAGVIGRSEAATRQLARRARDHVRAARPRFETDRGQRRRLTERFLAACFGGDLDGLVELLAADVRLVSDGGGRAKAPLRVIEGADRVGRFLTSISNDDGAQRFLVSIGLPTPAEFAIAVEDVNGGPAIVVRVGARVVLVFAVEAVDDRIGTVFLVANPEKLAAMSRPGEGAASNPA</sequence>
<evidence type="ECO:0000256" key="3">
    <source>
        <dbReference type="ARBA" id="ARBA00023015"/>
    </source>
</evidence>
<comment type="similarity">
    <text evidence="1">Belongs to the sigma-70 factor family. ECF subfamily.</text>
</comment>
<evidence type="ECO:0000259" key="7">
    <source>
        <dbReference type="Pfam" id="PF08281"/>
    </source>
</evidence>
<dbReference type="Gene3D" id="3.10.450.50">
    <property type="match status" value="1"/>
</dbReference>
<evidence type="ECO:0000313" key="8">
    <source>
        <dbReference type="EMBL" id="GLL02913.1"/>
    </source>
</evidence>
<dbReference type="GO" id="GO:0006352">
    <property type="term" value="P:DNA-templated transcription initiation"/>
    <property type="evidence" value="ECO:0007669"/>
    <property type="project" value="InterPro"/>
</dbReference>
<comment type="caution">
    <text evidence="8">The sequence shown here is derived from an EMBL/GenBank/DDBJ whole genome shotgun (WGS) entry which is preliminary data.</text>
</comment>
<evidence type="ECO:0000256" key="1">
    <source>
        <dbReference type="ARBA" id="ARBA00010641"/>
    </source>
</evidence>
<gene>
    <name evidence="8" type="ORF">GCM10017581_046550</name>
</gene>
<dbReference type="InterPro" id="IPR036388">
    <property type="entry name" value="WH-like_DNA-bd_sf"/>
</dbReference>
<dbReference type="Gene3D" id="1.10.10.10">
    <property type="entry name" value="Winged helix-like DNA-binding domain superfamily/Winged helix DNA-binding domain"/>
    <property type="match status" value="1"/>
</dbReference>
<keyword evidence="5" id="KW-0804">Transcription</keyword>
<dbReference type="InterPro" id="IPR013249">
    <property type="entry name" value="RNA_pol_sigma70_r4_t2"/>
</dbReference>
<dbReference type="Pfam" id="PF04542">
    <property type="entry name" value="Sigma70_r2"/>
    <property type="match status" value="1"/>
</dbReference>
<keyword evidence="3" id="KW-0805">Transcription regulation</keyword>
<dbReference type="NCBIfam" id="NF007214">
    <property type="entry name" value="PRK09636.1"/>
    <property type="match status" value="1"/>
</dbReference>
<reference evidence="8" key="1">
    <citation type="journal article" date="2014" name="Int. J. Syst. Evol. Microbiol.">
        <title>Complete genome sequence of Corynebacterium casei LMG S-19264T (=DSM 44701T), isolated from a smear-ripened cheese.</title>
        <authorList>
            <consortium name="US DOE Joint Genome Institute (JGI-PGF)"/>
            <person name="Walter F."/>
            <person name="Albersmeier A."/>
            <person name="Kalinowski J."/>
            <person name="Ruckert C."/>
        </authorList>
    </citation>
    <scope>NUCLEOTIDE SEQUENCE</scope>
    <source>
        <strain evidence="8">VKM Ac-1321</strain>
    </source>
</reference>
<name>A0A9W6KKN0_9ACTN</name>
<evidence type="ECO:0000256" key="5">
    <source>
        <dbReference type="ARBA" id="ARBA00023163"/>
    </source>
</evidence>
<organism evidence="8 9">
    <name type="scientific">Dactylosporangium matsuzakiense</name>
    <dbReference type="NCBI Taxonomy" id="53360"/>
    <lineage>
        <taxon>Bacteria</taxon>
        <taxon>Bacillati</taxon>
        <taxon>Actinomycetota</taxon>
        <taxon>Actinomycetes</taxon>
        <taxon>Micromonosporales</taxon>
        <taxon>Micromonosporaceae</taxon>
        <taxon>Dactylosporangium</taxon>
    </lineage>
</organism>
<accession>A0A9W6KKN0</accession>
<evidence type="ECO:0000313" key="9">
    <source>
        <dbReference type="Proteomes" id="UP001143480"/>
    </source>
</evidence>
<dbReference type="NCBIfam" id="TIGR02937">
    <property type="entry name" value="sigma70-ECF"/>
    <property type="match status" value="1"/>
</dbReference>
<comment type="subunit">
    <text evidence="2">Interacts transiently with the RNA polymerase catalytic core formed by RpoA, RpoB, RpoC and RpoZ (2 alpha, 1 beta, 1 beta' and 1 omega subunit) to form the RNA polymerase holoenzyme that can initiate transcription.</text>
</comment>
<dbReference type="GO" id="GO:0016987">
    <property type="term" value="F:sigma factor activity"/>
    <property type="evidence" value="ECO:0007669"/>
    <property type="project" value="UniProtKB-KW"/>
</dbReference>
<dbReference type="PANTHER" id="PTHR30173:SF36">
    <property type="entry name" value="ECF RNA POLYMERASE SIGMA FACTOR SIGJ"/>
    <property type="match status" value="1"/>
</dbReference>
<reference evidence="8" key="2">
    <citation type="submission" date="2023-01" db="EMBL/GenBank/DDBJ databases">
        <authorList>
            <person name="Sun Q."/>
            <person name="Evtushenko L."/>
        </authorList>
    </citation>
    <scope>NUCLEOTIDE SEQUENCE</scope>
    <source>
        <strain evidence="8">VKM Ac-1321</strain>
    </source>
</reference>
<dbReference type="SUPFAM" id="SSF88946">
    <property type="entry name" value="Sigma2 domain of RNA polymerase sigma factors"/>
    <property type="match status" value="1"/>
</dbReference>
<dbReference type="SUPFAM" id="SSF88659">
    <property type="entry name" value="Sigma3 and sigma4 domains of RNA polymerase sigma factors"/>
    <property type="match status" value="1"/>
</dbReference>
<dbReference type="InterPro" id="IPR032710">
    <property type="entry name" value="NTF2-like_dom_sf"/>
</dbReference>
<keyword evidence="9" id="KW-1185">Reference proteome</keyword>
<dbReference type="InterPro" id="IPR007627">
    <property type="entry name" value="RNA_pol_sigma70_r2"/>
</dbReference>